<dbReference type="Gene3D" id="3.30.160.60">
    <property type="entry name" value="Classic Zinc Finger"/>
    <property type="match status" value="1"/>
</dbReference>
<evidence type="ECO:0000313" key="4">
    <source>
        <dbReference type="Proteomes" id="UP000005408"/>
    </source>
</evidence>
<keyword evidence="4" id="KW-1185">Reference proteome</keyword>
<dbReference type="PANTHER" id="PTHR21354:SF0">
    <property type="entry name" value="ZINC FINGER PROTEIN 511"/>
    <property type="match status" value="1"/>
</dbReference>
<dbReference type="EnsemblMetazoa" id="G762.2">
    <property type="protein sequence ID" value="G762.2:cds"/>
    <property type="gene ID" value="G762"/>
</dbReference>
<reference evidence="3" key="1">
    <citation type="submission" date="2022-08" db="UniProtKB">
        <authorList>
            <consortium name="EnsemblMetazoa"/>
        </authorList>
    </citation>
    <scope>IDENTIFICATION</scope>
    <source>
        <strain evidence="3">05x7-T-G4-1.051#20</strain>
    </source>
</reference>
<evidence type="ECO:0000259" key="2">
    <source>
        <dbReference type="PROSITE" id="PS00028"/>
    </source>
</evidence>
<name>A0A8W8NYV3_MAGGI</name>
<feature type="region of interest" description="Disordered" evidence="1">
    <location>
        <begin position="204"/>
        <end position="230"/>
    </location>
</feature>
<sequence length="253" mass="29128">MCENYQLSWTHSKRCLEHSHPLFEEGNILCCMLAKQLPFDLAADEEFLDDSESNGIPCGISGCNKILDSLTSYELHYNSTHRNACSQCKRNFPTSHLLDIHLLEWHDSMFDLLASKSPMYQCLLELCGDKFWNSKDRKNHMIKCHKFPSNYRFEREKRQKTESKDGESMEVNTSREEVSQNRRVFSYKVPNQICFGQGSALGFQRGRGRGNKGPKKHWHQTKKGKNTAVDIESVDMKELAQALEAPKDGAMEN</sequence>
<dbReference type="InterPro" id="IPR013087">
    <property type="entry name" value="Znf_C2H2_type"/>
</dbReference>
<dbReference type="OrthoDB" id="18440at2759"/>
<protein>
    <recommendedName>
        <fullName evidence="2">C2H2-type domain-containing protein</fullName>
    </recommendedName>
</protein>
<dbReference type="AlphaFoldDB" id="A0A8W8NYV3"/>
<evidence type="ECO:0000313" key="3">
    <source>
        <dbReference type="EnsemblMetazoa" id="G762.2:cds"/>
    </source>
</evidence>
<dbReference type="OMA" id="DGDICRH"/>
<dbReference type="PROSITE" id="PS00028">
    <property type="entry name" value="ZINC_FINGER_C2H2_1"/>
    <property type="match status" value="2"/>
</dbReference>
<feature type="region of interest" description="Disordered" evidence="1">
    <location>
        <begin position="155"/>
        <end position="175"/>
    </location>
</feature>
<feature type="domain" description="C2H2-type" evidence="2">
    <location>
        <begin position="122"/>
        <end position="145"/>
    </location>
</feature>
<feature type="compositionally biased region" description="Basic residues" evidence="1">
    <location>
        <begin position="206"/>
        <end position="225"/>
    </location>
</feature>
<dbReference type="EnsemblMetazoa" id="G762.3">
    <property type="protein sequence ID" value="G762.3:cds"/>
    <property type="gene ID" value="G762"/>
</dbReference>
<dbReference type="SMART" id="SM00355">
    <property type="entry name" value="ZnF_C2H2"/>
    <property type="match status" value="3"/>
</dbReference>
<feature type="domain" description="C2H2-type" evidence="2">
    <location>
        <begin position="85"/>
        <end position="106"/>
    </location>
</feature>
<organism evidence="3 4">
    <name type="scientific">Magallana gigas</name>
    <name type="common">Pacific oyster</name>
    <name type="synonym">Crassostrea gigas</name>
    <dbReference type="NCBI Taxonomy" id="29159"/>
    <lineage>
        <taxon>Eukaryota</taxon>
        <taxon>Metazoa</taxon>
        <taxon>Spiralia</taxon>
        <taxon>Lophotrochozoa</taxon>
        <taxon>Mollusca</taxon>
        <taxon>Bivalvia</taxon>
        <taxon>Autobranchia</taxon>
        <taxon>Pteriomorphia</taxon>
        <taxon>Ostreida</taxon>
        <taxon>Ostreoidea</taxon>
        <taxon>Ostreidae</taxon>
        <taxon>Magallana</taxon>
    </lineage>
</organism>
<proteinExistence type="predicted"/>
<dbReference type="PANTHER" id="PTHR21354">
    <property type="entry name" value="ZINC FINGER PROTEIN 511"/>
    <property type="match status" value="1"/>
</dbReference>
<dbReference type="InterPro" id="IPR039258">
    <property type="entry name" value="ZNF511"/>
</dbReference>
<dbReference type="EnsemblMetazoa" id="G762.4">
    <property type="protein sequence ID" value="G762.4:cds"/>
    <property type="gene ID" value="G762"/>
</dbReference>
<evidence type="ECO:0000256" key="1">
    <source>
        <dbReference type="SAM" id="MobiDB-lite"/>
    </source>
</evidence>
<dbReference type="Proteomes" id="UP000005408">
    <property type="component" value="Unassembled WGS sequence"/>
</dbReference>
<accession>A0A8W8NYV3</accession>